<organism evidence="3 4">
    <name type="scientific">Amborella trichopoda</name>
    <dbReference type="NCBI Taxonomy" id="13333"/>
    <lineage>
        <taxon>Eukaryota</taxon>
        <taxon>Viridiplantae</taxon>
        <taxon>Streptophyta</taxon>
        <taxon>Embryophyta</taxon>
        <taxon>Tracheophyta</taxon>
        <taxon>Spermatophyta</taxon>
        <taxon>Magnoliopsida</taxon>
        <taxon>Amborellales</taxon>
        <taxon>Amborellaceae</taxon>
        <taxon>Amborella</taxon>
    </lineage>
</organism>
<feature type="transmembrane region" description="Helical" evidence="2">
    <location>
        <begin position="110"/>
        <end position="130"/>
    </location>
</feature>
<name>W1NE14_AMBTC</name>
<proteinExistence type="predicted"/>
<dbReference type="AlphaFoldDB" id="W1NE14"/>
<protein>
    <submittedName>
        <fullName evidence="3">Uncharacterized protein</fullName>
    </submittedName>
</protein>
<evidence type="ECO:0000256" key="1">
    <source>
        <dbReference type="SAM" id="Coils"/>
    </source>
</evidence>
<evidence type="ECO:0000256" key="2">
    <source>
        <dbReference type="SAM" id="Phobius"/>
    </source>
</evidence>
<evidence type="ECO:0000313" key="3">
    <source>
        <dbReference type="EMBL" id="ERM93616.1"/>
    </source>
</evidence>
<dbReference type="Proteomes" id="UP000017836">
    <property type="component" value="Unassembled WGS sequence"/>
</dbReference>
<dbReference type="EMBL" id="KI397628">
    <property type="protein sequence ID" value="ERM93616.1"/>
    <property type="molecule type" value="Genomic_DNA"/>
</dbReference>
<reference evidence="4" key="1">
    <citation type="journal article" date="2013" name="Science">
        <title>The Amborella genome and the evolution of flowering plants.</title>
        <authorList>
            <consortium name="Amborella Genome Project"/>
        </authorList>
    </citation>
    <scope>NUCLEOTIDE SEQUENCE [LARGE SCALE GENOMIC DNA]</scope>
</reference>
<dbReference type="HOGENOM" id="CLU_1752170_0_0_1"/>
<keyword evidence="1" id="KW-0175">Coiled coil</keyword>
<accession>W1NE14</accession>
<keyword evidence="2" id="KW-0472">Membrane</keyword>
<gene>
    <name evidence="3" type="ORF">AMTR_s00004p00139100</name>
</gene>
<keyword evidence="2" id="KW-0812">Transmembrane</keyword>
<dbReference type="Gramene" id="ERM93616">
    <property type="protein sequence ID" value="ERM93616"/>
    <property type="gene ID" value="AMTR_s00004p00139100"/>
</dbReference>
<feature type="coiled-coil region" evidence="1">
    <location>
        <begin position="1"/>
        <end position="63"/>
    </location>
</feature>
<keyword evidence="4" id="KW-1185">Reference proteome</keyword>
<sequence>MEDLKNKIESYEQELAMKDEEAKYKEMVIAKKDGEIAKKDGEIKELRASLELLEMRVEDMKAVAAGLRSHSYLSKFIPEGKSPTSKECSEEPIRSIGRVLKFLKEYQDPLRILASLVVVGSILFACFLAWKCSRILMKKTFNSPSLCAW</sequence>
<keyword evidence="2" id="KW-1133">Transmembrane helix</keyword>
<evidence type="ECO:0000313" key="4">
    <source>
        <dbReference type="Proteomes" id="UP000017836"/>
    </source>
</evidence>